<dbReference type="InterPro" id="IPR027417">
    <property type="entry name" value="P-loop_NTPase"/>
</dbReference>
<dbReference type="PANTHER" id="PTHR18934">
    <property type="entry name" value="ATP-DEPENDENT RNA HELICASE"/>
    <property type="match status" value="1"/>
</dbReference>
<evidence type="ECO:0000313" key="4">
    <source>
        <dbReference type="EMBL" id="KAB2610861.1"/>
    </source>
</evidence>
<dbReference type="AlphaFoldDB" id="A0A5N5GAS9"/>
<evidence type="ECO:0000313" key="5">
    <source>
        <dbReference type="Proteomes" id="UP000327157"/>
    </source>
</evidence>
<comment type="catalytic activity">
    <reaction evidence="2">
        <text>ATP + H2O = ADP + phosphate + H(+)</text>
        <dbReference type="Rhea" id="RHEA:13065"/>
        <dbReference type="ChEBI" id="CHEBI:15377"/>
        <dbReference type="ChEBI" id="CHEBI:15378"/>
        <dbReference type="ChEBI" id="CHEBI:30616"/>
        <dbReference type="ChEBI" id="CHEBI:43474"/>
        <dbReference type="ChEBI" id="CHEBI:456216"/>
        <dbReference type="EC" id="3.6.4.13"/>
    </reaction>
</comment>
<reference evidence="4 5" key="1">
    <citation type="submission" date="2019-09" db="EMBL/GenBank/DDBJ databases">
        <authorList>
            <person name="Ou C."/>
        </authorList>
    </citation>
    <scope>NUCLEOTIDE SEQUENCE [LARGE SCALE GENOMIC DNA]</scope>
    <source>
        <strain evidence="4">S2</strain>
        <tissue evidence="4">Leaf</tissue>
    </source>
</reference>
<evidence type="ECO:0000256" key="1">
    <source>
        <dbReference type="ARBA" id="ARBA00012552"/>
    </source>
</evidence>
<dbReference type="SUPFAM" id="SSF52540">
    <property type="entry name" value="P-loop containing nucleoside triphosphate hydrolases"/>
    <property type="match status" value="1"/>
</dbReference>
<dbReference type="OrthoDB" id="5600252at2759"/>
<dbReference type="Proteomes" id="UP000327157">
    <property type="component" value="Chromosome 17"/>
</dbReference>
<dbReference type="GO" id="GO:0003723">
    <property type="term" value="F:RNA binding"/>
    <property type="evidence" value="ECO:0007669"/>
    <property type="project" value="TreeGrafter"/>
</dbReference>
<reference evidence="5" key="2">
    <citation type="submission" date="2019-10" db="EMBL/GenBank/DDBJ databases">
        <title>A de novo genome assembly of a pear dwarfing rootstock.</title>
        <authorList>
            <person name="Wang F."/>
            <person name="Wang J."/>
            <person name="Li S."/>
            <person name="Zhang Y."/>
            <person name="Fang M."/>
            <person name="Ma L."/>
            <person name="Zhao Y."/>
            <person name="Jiang S."/>
        </authorList>
    </citation>
    <scope>NUCLEOTIDE SEQUENCE [LARGE SCALE GENOMIC DNA]</scope>
</reference>
<feature type="region of interest" description="Disordered" evidence="3">
    <location>
        <begin position="48"/>
        <end position="95"/>
    </location>
</feature>
<keyword evidence="5" id="KW-1185">Reference proteome</keyword>
<keyword evidence="4" id="KW-0347">Helicase</keyword>
<gene>
    <name evidence="4" type="ORF">D8674_018893</name>
</gene>
<dbReference type="PANTHER" id="PTHR18934:SF213">
    <property type="entry name" value="3'-5' RNA HELICASE YTHDC2"/>
    <property type="match status" value="1"/>
</dbReference>
<feature type="region of interest" description="Disordered" evidence="3">
    <location>
        <begin position="1"/>
        <end position="22"/>
    </location>
</feature>
<comment type="caution">
    <text evidence="4">The sequence shown here is derived from an EMBL/GenBank/DDBJ whole genome shotgun (WGS) entry which is preliminary data.</text>
</comment>
<accession>A0A5N5GAS9</accession>
<evidence type="ECO:0000256" key="2">
    <source>
        <dbReference type="ARBA" id="ARBA00047984"/>
    </source>
</evidence>
<proteinExistence type="predicted"/>
<feature type="compositionally biased region" description="Basic and acidic residues" evidence="3">
    <location>
        <begin position="79"/>
        <end position="91"/>
    </location>
</feature>
<dbReference type="EMBL" id="SMOL01000487">
    <property type="protein sequence ID" value="KAB2610861.1"/>
    <property type="molecule type" value="Genomic_DNA"/>
</dbReference>
<feature type="compositionally biased region" description="Acidic residues" evidence="3">
    <location>
        <begin position="66"/>
        <end position="77"/>
    </location>
</feature>
<protein>
    <recommendedName>
        <fullName evidence="1">RNA helicase</fullName>
        <ecNumber evidence="1">3.6.4.13</ecNumber>
    </recommendedName>
</protein>
<reference evidence="4 5" key="3">
    <citation type="submission" date="2019-11" db="EMBL/GenBank/DDBJ databases">
        <title>A de novo genome assembly of a pear dwarfing rootstock.</title>
        <authorList>
            <person name="Wang F."/>
            <person name="Wang J."/>
            <person name="Li S."/>
            <person name="Zhang Y."/>
            <person name="Fang M."/>
            <person name="Ma L."/>
            <person name="Zhao Y."/>
            <person name="Jiang S."/>
        </authorList>
    </citation>
    <scope>NUCLEOTIDE SEQUENCE [LARGE SCALE GENOMIC DNA]</scope>
    <source>
        <strain evidence="4">S2</strain>
        <tissue evidence="4">Leaf</tissue>
    </source>
</reference>
<dbReference type="EC" id="3.6.4.13" evidence="1"/>
<organism evidence="4 5">
    <name type="scientific">Pyrus ussuriensis x Pyrus communis</name>
    <dbReference type="NCBI Taxonomy" id="2448454"/>
    <lineage>
        <taxon>Eukaryota</taxon>
        <taxon>Viridiplantae</taxon>
        <taxon>Streptophyta</taxon>
        <taxon>Embryophyta</taxon>
        <taxon>Tracheophyta</taxon>
        <taxon>Spermatophyta</taxon>
        <taxon>Magnoliopsida</taxon>
        <taxon>eudicotyledons</taxon>
        <taxon>Gunneridae</taxon>
        <taxon>Pentapetalae</taxon>
        <taxon>rosids</taxon>
        <taxon>fabids</taxon>
        <taxon>Rosales</taxon>
        <taxon>Rosaceae</taxon>
        <taxon>Amygdaloideae</taxon>
        <taxon>Maleae</taxon>
        <taxon>Pyrus</taxon>
    </lineage>
</organism>
<keyword evidence="4" id="KW-0067">ATP-binding</keyword>
<keyword evidence="4" id="KW-0378">Hydrolase</keyword>
<keyword evidence="4" id="KW-0547">Nucleotide-binding</keyword>
<dbReference type="GO" id="GO:0003724">
    <property type="term" value="F:RNA helicase activity"/>
    <property type="evidence" value="ECO:0007669"/>
    <property type="project" value="UniProtKB-EC"/>
</dbReference>
<evidence type="ECO:0000256" key="3">
    <source>
        <dbReference type="SAM" id="MobiDB-lite"/>
    </source>
</evidence>
<sequence>MVGRLLPPHPNGKTTFAETPSGGKVHLHVHSVNTKLSYKANRREQIAVAPTNDDNGDYNDKGSDVDDREDGSDEGVMEIDSKPSGQREEKIMSSPDNTVKVIVNRWLHFGSKAQQQEGRAGRCQPGICYHLYSKLREASLPEFQEPEIKRMPSRRNGAASLYVMRNGAANLRGRPSHSVGHMLIRLPRAHARSLLRLIQLRGRSIGMAPGR</sequence>
<name>A0A5N5GAS9_9ROSA</name>
<dbReference type="Gene3D" id="3.40.50.300">
    <property type="entry name" value="P-loop containing nucleotide triphosphate hydrolases"/>
    <property type="match status" value="1"/>
</dbReference>